<comment type="catalytic activity">
    <reaction evidence="1">
        <text>ATP + protein L-histidine = ADP + protein N-phospho-L-histidine.</text>
        <dbReference type="EC" id="2.7.13.3"/>
    </reaction>
</comment>
<evidence type="ECO:0000256" key="5">
    <source>
        <dbReference type="ARBA" id="ARBA00023012"/>
    </source>
</evidence>
<dbReference type="PROSITE" id="PS50109">
    <property type="entry name" value="HIS_KIN"/>
    <property type="match status" value="1"/>
</dbReference>
<dbReference type="PANTHER" id="PTHR43711:SF1">
    <property type="entry name" value="HISTIDINE KINASE 1"/>
    <property type="match status" value="1"/>
</dbReference>
<dbReference type="CDD" id="cd00075">
    <property type="entry name" value="HATPase"/>
    <property type="match status" value="1"/>
</dbReference>
<dbReference type="InterPro" id="IPR003661">
    <property type="entry name" value="HisK_dim/P_dom"/>
</dbReference>
<evidence type="ECO:0000259" key="7">
    <source>
        <dbReference type="PROSITE" id="PS50109"/>
    </source>
</evidence>
<dbReference type="SUPFAM" id="SSF47384">
    <property type="entry name" value="Homodimeric domain of signal transducing histidine kinase"/>
    <property type="match status" value="1"/>
</dbReference>
<name>A0A412G5M2_9FIRM</name>
<keyword evidence="9" id="KW-1185">Reference proteome</keyword>
<dbReference type="EC" id="2.7.13.3" evidence="2"/>
<keyword evidence="6" id="KW-0472">Membrane</keyword>
<evidence type="ECO:0000256" key="6">
    <source>
        <dbReference type="SAM" id="Phobius"/>
    </source>
</evidence>
<dbReference type="SMART" id="SM00388">
    <property type="entry name" value="HisKA"/>
    <property type="match status" value="1"/>
</dbReference>
<dbReference type="InterPro" id="IPR036890">
    <property type="entry name" value="HATPase_C_sf"/>
</dbReference>
<dbReference type="EMBL" id="QRUP01000002">
    <property type="protein sequence ID" value="RGR76306.1"/>
    <property type="molecule type" value="Genomic_DNA"/>
</dbReference>
<dbReference type="Pfam" id="PF02518">
    <property type="entry name" value="HATPase_c"/>
    <property type="match status" value="1"/>
</dbReference>
<evidence type="ECO:0000256" key="2">
    <source>
        <dbReference type="ARBA" id="ARBA00012438"/>
    </source>
</evidence>
<dbReference type="InterPro" id="IPR050736">
    <property type="entry name" value="Sensor_HK_Regulatory"/>
</dbReference>
<feature type="domain" description="Histidine kinase" evidence="7">
    <location>
        <begin position="235"/>
        <end position="453"/>
    </location>
</feature>
<comment type="caution">
    <text evidence="8">The sequence shown here is derived from an EMBL/GenBank/DDBJ whole genome shotgun (WGS) entry which is preliminary data.</text>
</comment>
<proteinExistence type="predicted"/>
<reference evidence="8 9" key="1">
    <citation type="submission" date="2018-08" db="EMBL/GenBank/DDBJ databases">
        <title>A genome reference for cultivated species of the human gut microbiota.</title>
        <authorList>
            <person name="Zou Y."/>
            <person name="Xue W."/>
            <person name="Luo G."/>
        </authorList>
    </citation>
    <scope>NUCLEOTIDE SEQUENCE [LARGE SCALE GENOMIC DNA]</scope>
    <source>
        <strain evidence="8 9">AF24-29</strain>
    </source>
</reference>
<dbReference type="InterPro" id="IPR005467">
    <property type="entry name" value="His_kinase_dom"/>
</dbReference>
<keyword evidence="5" id="KW-0902">Two-component regulatory system</keyword>
<evidence type="ECO:0000256" key="1">
    <source>
        <dbReference type="ARBA" id="ARBA00000085"/>
    </source>
</evidence>
<feature type="transmembrane region" description="Helical" evidence="6">
    <location>
        <begin position="154"/>
        <end position="175"/>
    </location>
</feature>
<dbReference type="Pfam" id="PF00512">
    <property type="entry name" value="HisKA"/>
    <property type="match status" value="1"/>
</dbReference>
<keyword evidence="6" id="KW-0812">Transmembrane</keyword>
<dbReference type="Gene3D" id="3.30.565.10">
    <property type="entry name" value="Histidine kinase-like ATPase, C-terminal domain"/>
    <property type="match status" value="1"/>
</dbReference>
<dbReference type="Gene3D" id="1.10.287.130">
    <property type="match status" value="1"/>
</dbReference>
<dbReference type="GeneID" id="83014344"/>
<dbReference type="InterPro" id="IPR003594">
    <property type="entry name" value="HATPase_dom"/>
</dbReference>
<organism evidence="8 9">
    <name type="scientific">Holdemania filiformis</name>
    <dbReference type="NCBI Taxonomy" id="61171"/>
    <lineage>
        <taxon>Bacteria</taxon>
        <taxon>Bacillati</taxon>
        <taxon>Bacillota</taxon>
        <taxon>Erysipelotrichia</taxon>
        <taxon>Erysipelotrichales</taxon>
        <taxon>Erysipelotrichaceae</taxon>
        <taxon>Holdemania</taxon>
    </lineage>
</organism>
<dbReference type="GO" id="GO:0000155">
    <property type="term" value="F:phosphorelay sensor kinase activity"/>
    <property type="evidence" value="ECO:0007669"/>
    <property type="project" value="InterPro"/>
</dbReference>
<accession>A0A412G5M2</accession>
<dbReference type="InterPro" id="IPR036097">
    <property type="entry name" value="HisK_dim/P_sf"/>
</dbReference>
<dbReference type="PANTHER" id="PTHR43711">
    <property type="entry name" value="TWO-COMPONENT HISTIDINE KINASE"/>
    <property type="match status" value="1"/>
</dbReference>
<evidence type="ECO:0000256" key="4">
    <source>
        <dbReference type="ARBA" id="ARBA00022777"/>
    </source>
</evidence>
<keyword evidence="4 8" id="KW-0418">Kinase</keyword>
<feature type="transmembrane region" description="Helical" evidence="6">
    <location>
        <begin position="12"/>
        <end position="38"/>
    </location>
</feature>
<dbReference type="Proteomes" id="UP000284178">
    <property type="component" value="Unassembled WGS sequence"/>
</dbReference>
<dbReference type="SMART" id="SM00387">
    <property type="entry name" value="HATPase_c"/>
    <property type="match status" value="1"/>
</dbReference>
<dbReference type="CDD" id="cd00082">
    <property type="entry name" value="HisKA"/>
    <property type="match status" value="1"/>
</dbReference>
<sequence>MNTLSRLFSRTFAAFSFFIVFLIVLNLGLFAITFYGVIHHDYGPDSPSVMLQKTAETLNGQHISPSMEEPLRQAGIWAMVINDTGKVVSSAALPPEIPDQFSLGEVAVFSRGYLHDYPVFVRRLDPGLLVLGYPKNSYIKLTSNYYSYGTLTRLPLYVLGTLLLDLILLFTAYILSKIKVQRAAGPLISALNTFPRSQRGTLSTRGELAAVAASVNQAAELIHRQNEARANWIRGVTHDLRTPLSMILGYADRIAHDPQASPAIQDQARIIQKQSVKIKDLIQDLTLVSQLEYEMQPLRKQEIHLARLLRTIAADTLNAGLADVYSLDLDISKEADDLQLACDPRLIRRAIGNLIGNSVAHNPQGCSITLKLETNGNLIILTAADDGIGLSDAQRQILEETPHYLESIDERLDLRHGLGLILVRQITEVHGGTMKIESGFHEGFRVTLTFPHV</sequence>
<dbReference type="AlphaFoldDB" id="A0A412G5M2"/>
<evidence type="ECO:0000256" key="3">
    <source>
        <dbReference type="ARBA" id="ARBA00022679"/>
    </source>
</evidence>
<evidence type="ECO:0000313" key="9">
    <source>
        <dbReference type="Proteomes" id="UP000284178"/>
    </source>
</evidence>
<gene>
    <name evidence="8" type="ORF">DWY25_02835</name>
</gene>
<dbReference type="RefSeq" id="WP_117893392.1">
    <property type="nucleotide sequence ID" value="NZ_CABJCV010000002.1"/>
</dbReference>
<protein>
    <recommendedName>
        <fullName evidence="2">histidine kinase</fullName>
        <ecNumber evidence="2">2.7.13.3</ecNumber>
    </recommendedName>
</protein>
<keyword evidence="6" id="KW-1133">Transmembrane helix</keyword>
<keyword evidence="3" id="KW-0808">Transferase</keyword>
<evidence type="ECO:0000313" key="8">
    <source>
        <dbReference type="EMBL" id="RGR76306.1"/>
    </source>
</evidence>
<dbReference type="SUPFAM" id="SSF55874">
    <property type="entry name" value="ATPase domain of HSP90 chaperone/DNA topoisomerase II/histidine kinase"/>
    <property type="match status" value="1"/>
</dbReference>